<feature type="transmembrane region" description="Helical" evidence="3">
    <location>
        <begin position="12"/>
        <end position="34"/>
    </location>
</feature>
<name>A0A336L6N6_CULSO</name>
<reference evidence="4" key="1">
    <citation type="submission" date="2018-04" db="EMBL/GenBank/DDBJ databases">
        <authorList>
            <person name="Go L.Y."/>
            <person name="Mitchell J.A."/>
        </authorList>
    </citation>
    <scope>NUCLEOTIDE SEQUENCE</scope>
    <source>
        <tissue evidence="4">Whole organism</tissue>
    </source>
</reference>
<dbReference type="EMBL" id="UFQT01001781">
    <property type="protein sequence ID" value="SSX31784.1"/>
    <property type="molecule type" value="Genomic_DNA"/>
</dbReference>
<comment type="catalytic activity">
    <reaction evidence="1">
        <text>a phosphate monoester + H2O = an alcohol + phosphate</text>
        <dbReference type="Rhea" id="RHEA:15017"/>
        <dbReference type="ChEBI" id="CHEBI:15377"/>
        <dbReference type="ChEBI" id="CHEBI:30879"/>
        <dbReference type="ChEBI" id="CHEBI:43474"/>
        <dbReference type="ChEBI" id="CHEBI:67140"/>
        <dbReference type="EC" id="3.1.3.2"/>
    </reaction>
</comment>
<keyword evidence="3" id="KW-0812">Transmembrane</keyword>
<accession>A0A336L6N6</accession>
<dbReference type="InterPro" id="IPR033379">
    <property type="entry name" value="Acid_Pase_AS"/>
</dbReference>
<dbReference type="EMBL" id="UFQS01001781">
    <property type="protein sequence ID" value="SSX12333.1"/>
    <property type="molecule type" value="Genomic_DNA"/>
</dbReference>
<evidence type="ECO:0000313" key="5">
    <source>
        <dbReference type="EMBL" id="SSX31784.1"/>
    </source>
</evidence>
<dbReference type="InterPro" id="IPR029033">
    <property type="entry name" value="His_PPase_superfam"/>
</dbReference>
<dbReference type="VEuPathDB" id="VectorBase:CSON004089"/>
<dbReference type="OMA" id="CENHPPD"/>
<dbReference type="CDD" id="cd07061">
    <property type="entry name" value="HP_HAP_like"/>
    <property type="match status" value="1"/>
</dbReference>
<dbReference type="Gene3D" id="3.40.50.1240">
    <property type="entry name" value="Phosphoglycerate mutase-like"/>
    <property type="match status" value="1"/>
</dbReference>
<protein>
    <submittedName>
        <fullName evidence="4">CSON004089 protein</fullName>
    </submittedName>
</protein>
<evidence type="ECO:0000256" key="1">
    <source>
        <dbReference type="ARBA" id="ARBA00000032"/>
    </source>
</evidence>
<dbReference type="PANTHER" id="PTHR11567:SF19">
    <property type="entry name" value="GH19849P"/>
    <property type="match status" value="1"/>
</dbReference>
<keyword evidence="3" id="KW-0472">Membrane</keyword>
<dbReference type="PROSITE" id="PS00616">
    <property type="entry name" value="HIS_ACID_PHOSPHAT_1"/>
    <property type="match status" value="1"/>
</dbReference>
<dbReference type="Pfam" id="PF00328">
    <property type="entry name" value="His_Phos_2"/>
    <property type="match status" value="1"/>
</dbReference>
<keyword evidence="3" id="KW-1133">Transmembrane helix</keyword>
<dbReference type="SUPFAM" id="SSF53254">
    <property type="entry name" value="Phosphoglycerate mutase-like"/>
    <property type="match status" value="1"/>
</dbReference>
<dbReference type="AlphaFoldDB" id="A0A336L6N6"/>
<proteinExistence type="inferred from homology"/>
<dbReference type="InterPro" id="IPR050645">
    <property type="entry name" value="Histidine_acid_phosphatase"/>
</dbReference>
<comment type="similarity">
    <text evidence="2">Belongs to the histidine acid phosphatase family.</text>
</comment>
<sequence>MPHNYFSKEKRGVTLTVLILGTALSCVIFAYLVFGDSNDEEALRTIRMVGIVFRHGARNPTESYPNDPYLNYNWPGGYGALNKRGSQQMYNLGKNLYLRYYRLLPENGLYSREDMKVTSSAAERAIMSAQSFLAGFMPPLETNNPLPIPWQPVAISVLPREQDTLLAMKKPCAKYDDMLKQLYINPPDDIKDMNERNSNLYEMLSKYTGLNISRVIDVELLYNTLDVEKESGLVLPDWTEQIFPHRLQLPTERSYTLFTETPYMKKIKGGALFTDVLDKMVKKRNGLLSPNRSIFIYSGHDVTLVNIMNAMGILDDTSRKPDYAATLVIELHHSYLYTNDMEVRIVYYFNSEDRFPKEIPIPGCDRPCSLSNFAKAMSNIILRDDYDEACKIVE</sequence>
<gene>
    <name evidence="4" type="primary">CSON004089</name>
</gene>
<evidence type="ECO:0000256" key="3">
    <source>
        <dbReference type="SAM" id="Phobius"/>
    </source>
</evidence>
<evidence type="ECO:0000313" key="4">
    <source>
        <dbReference type="EMBL" id="SSX12333.1"/>
    </source>
</evidence>
<evidence type="ECO:0000256" key="2">
    <source>
        <dbReference type="ARBA" id="ARBA00005375"/>
    </source>
</evidence>
<organism evidence="4">
    <name type="scientific">Culicoides sonorensis</name>
    <name type="common">Biting midge</name>
    <dbReference type="NCBI Taxonomy" id="179676"/>
    <lineage>
        <taxon>Eukaryota</taxon>
        <taxon>Metazoa</taxon>
        <taxon>Ecdysozoa</taxon>
        <taxon>Arthropoda</taxon>
        <taxon>Hexapoda</taxon>
        <taxon>Insecta</taxon>
        <taxon>Pterygota</taxon>
        <taxon>Neoptera</taxon>
        <taxon>Endopterygota</taxon>
        <taxon>Diptera</taxon>
        <taxon>Nematocera</taxon>
        <taxon>Chironomoidea</taxon>
        <taxon>Ceratopogonidae</taxon>
        <taxon>Ceratopogoninae</taxon>
        <taxon>Culicoides</taxon>
        <taxon>Monoculicoides</taxon>
    </lineage>
</organism>
<dbReference type="PANTHER" id="PTHR11567">
    <property type="entry name" value="ACID PHOSPHATASE-RELATED"/>
    <property type="match status" value="1"/>
</dbReference>
<dbReference type="GO" id="GO:0003993">
    <property type="term" value="F:acid phosphatase activity"/>
    <property type="evidence" value="ECO:0007669"/>
    <property type="project" value="UniProtKB-EC"/>
</dbReference>
<reference evidence="5" key="2">
    <citation type="submission" date="2018-07" db="EMBL/GenBank/DDBJ databases">
        <authorList>
            <person name="Quirk P.G."/>
            <person name="Krulwich T.A."/>
        </authorList>
    </citation>
    <scope>NUCLEOTIDE SEQUENCE</scope>
</reference>
<dbReference type="InterPro" id="IPR000560">
    <property type="entry name" value="His_Pase_clade-2"/>
</dbReference>